<protein>
    <recommendedName>
        <fullName evidence="4">VPS4-associated protein 1</fullName>
    </recommendedName>
</protein>
<evidence type="ECO:0008006" key="4">
    <source>
        <dbReference type="Google" id="ProtNLM"/>
    </source>
</evidence>
<dbReference type="PANTHER" id="PTHR28218:SF1">
    <property type="entry name" value="VPS4-ASSOCIATED PROTEIN 1"/>
    <property type="match status" value="1"/>
</dbReference>
<dbReference type="GO" id="GO:0005768">
    <property type="term" value="C:endosome"/>
    <property type="evidence" value="ECO:0007669"/>
    <property type="project" value="TreeGrafter"/>
</dbReference>
<dbReference type="PANTHER" id="PTHR28218">
    <property type="entry name" value="VPS4-ASSOCIATED PROTEIN 1"/>
    <property type="match status" value="1"/>
</dbReference>
<proteinExistence type="predicted"/>
<dbReference type="EMBL" id="CP059252">
    <property type="protein sequence ID" value="QLL34548.1"/>
    <property type="molecule type" value="Genomic_DNA"/>
</dbReference>
<sequence length="199" mass="22777">MINEYVARKVATKDTQPCLICSKPTVTVLYNASGPDWLYTCDIHLHDNPQFAIPIHSMEYQEAVEKLKTLKLQAGQAAAAKGSKSWDGWVSHIFTKKPAKEEDNSKSDSSNESQEAEQPEDVQKKYNQQIDLVANLQKKTRKYQLSDITFSSRIERRNNRQRMAERRKKEQELYANTDPNELASQFTFPSVPNNPVTRG</sequence>
<organism evidence="2 3">
    <name type="scientific">Torulaspora globosa</name>
    <dbReference type="NCBI Taxonomy" id="48254"/>
    <lineage>
        <taxon>Eukaryota</taxon>
        <taxon>Fungi</taxon>
        <taxon>Dikarya</taxon>
        <taxon>Ascomycota</taxon>
        <taxon>Saccharomycotina</taxon>
        <taxon>Saccharomycetes</taxon>
        <taxon>Saccharomycetales</taxon>
        <taxon>Saccharomycetaceae</taxon>
        <taxon>Torulaspora</taxon>
    </lineage>
</organism>
<reference evidence="2 3" key="1">
    <citation type="submission" date="2020-06" db="EMBL/GenBank/DDBJ databases">
        <title>The yeast mating-type switching endonuclease HO is a domesticated member of an unorthodox homing genetic element family.</title>
        <authorList>
            <person name="Coughlan A.Y."/>
            <person name="Lombardi L."/>
            <person name="Braun-Galleani S."/>
            <person name="Martos A.R."/>
            <person name="Galeote V."/>
            <person name="Bigey F."/>
            <person name="Dequin S."/>
            <person name="Byrne K.P."/>
            <person name="Wolfe K.H."/>
        </authorList>
    </citation>
    <scope>NUCLEOTIDE SEQUENCE [LARGE SCALE GENOMIC DNA]</scope>
    <source>
        <strain evidence="2 3">CBS764</strain>
    </source>
</reference>
<dbReference type="OrthoDB" id="2158714at2759"/>
<dbReference type="GO" id="GO:0007034">
    <property type="term" value="P:vacuolar transport"/>
    <property type="evidence" value="ECO:0007669"/>
    <property type="project" value="TreeGrafter"/>
</dbReference>
<evidence type="ECO:0000313" key="3">
    <source>
        <dbReference type="Proteomes" id="UP000515788"/>
    </source>
</evidence>
<name>A0A7G3ZM12_9SACH</name>
<dbReference type="Pfam" id="PF08432">
    <property type="entry name" value="Vfa1"/>
    <property type="match status" value="1"/>
</dbReference>
<dbReference type="KEGG" id="tgb:HG536_0G04100"/>
<evidence type="ECO:0000313" key="2">
    <source>
        <dbReference type="EMBL" id="QLL34548.1"/>
    </source>
</evidence>
<dbReference type="GeneID" id="59327789"/>
<dbReference type="RefSeq" id="XP_037141222.1">
    <property type="nucleotide sequence ID" value="XM_037285326.1"/>
</dbReference>
<accession>A0A7G3ZM12</accession>
<dbReference type="AlphaFoldDB" id="A0A7G3ZM12"/>
<dbReference type="Proteomes" id="UP000515788">
    <property type="component" value="Chromosome 7"/>
</dbReference>
<gene>
    <name evidence="2" type="ORF">HG536_0G04100</name>
</gene>
<feature type="region of interest" description="Disordered" evidence="1">
    <location>
        <begin position="97"/>
        <end position="123"/>
    </location>
</feature>
<evidence type="ECO:0000256" key="1">
    <source>
        <dbReference type="SAM" id="MobiDB-lite"/>
    </source>
</evidence>
<dbReference type="InterPro" id="IPR013640">
    <property type="entry name" value="Vfa1"/>
</dbReference>
<feature type="compositionally biased region" description="Polar residues" evidence="1">
    <location>
        <begin position="177"/>
        <end position="199"/>
    </location>
</feature>
<feature type="compositionally biased region" description="Basic and acidic residues" evidence="1">
    <location>
        <begin position="156"/>
        <end position="172"/>
    </location>
</feature>
<feature type="region of interest" description="Disordered" evidence="1">
    <location>
        <begin position="156"/>
        <end position="199"/>
    </location>
</feature>
<keyword evidence="3" id="KW-1185">Reference proteome</keyword>